<dbReference type="InterPro" id="IPR019425">
    <property type="entry name" value="7TM_GPCR_serpentine_rcpt_Srt"/>
</dbReference>
<evidence type="ECO:0008006" key="4">
    <source>
        <dbReference type="Google" id="ProtNLM"/>
    </source>
</evidence>
<proteinExistence type="predicted"/>
<keyword evidence="1" id="KW-1133">Transmembrane helix</keyword>
<evidence type="ECO:0000313" key="2">
    <source>
        <dbReference type="EMBL" id="RCN40875.1"/>
    </source>
</evidence>
<feature type="transmembrane region" description="Helical" evidence="1">
    <location>
        <begin position="159"/>
        <end position="181"/>
    </location>
</feature>
<evidence type="ECO:0000313" key="3">
    <source>
        <dbReference type="Proteomes" id="UP000252519"/>
    </source>
</evidence>
<dbReference type="EMBL" id="JOJR01000261">
    <property type="protein sequence ID" value="RCN40875.1"/>
    <property type="molecule type" value="Genomic_DNA"/>
</dbReference>
<keyword evidence="1" id="KW-0472">Membrane</keyword>
<dbReference type="Proteomes" id="UP000252519">
    <property type="component" value="Unassembled WGS sequence"/>
</dbReference>
<feature type="transmembrane region" description="Helical" evidence="1">
    <location>
        <begin position="88"/>
        <end position="115"/>
    </location>
</feature>
<dbReference type="AlphaFoldDB" id="A0A368GD14"/>
<gene>
    <name evidence="2" type="ORF">ANCCAN_13182</name>
</gene>
<sequence>MFCSASNRTHGATDRTLGVTFIAYGVIVQILYVVDMSVMCKQKYRQLACYKIMIALGVYDMASISVNSLLTGYFWIVGANYCTNPTLIYVSGSIAIGLWCGACMNCFVLVINRLLDVWSKIHMKRVSSDELSETIIWSNLNCVISCISDRSVFGGNRTYLILTIPLCYGMYFSLFTQPLLFNSDQSAWYFYTFTPNHYIEEFLSYPHIANNLIVVVTTCLLYVQYCRILLQVSKGSTRISFAQKSFFVQCTFICMINLACSLIYVYMEFFTPPFFFVHLGHITWQLGNGE</sequence>
<feature type="transmembrane region" description="Helical" evidence="1">
    <location>
        <begin position="52"/>
        <end position="76"/>
    </location>
</feature>
<dbReference type="PANTHER" id="PTHR23021">
    <property type="entry name" value="SERPENTINE RECEPTOR, CLASS T"/>
    <property type="match status" value="1"/>
</dbReference>
<evidence type="ECO:0000256" key="1">
    <source>
        <dbReference type="SAM" id="Phobius"/>
    </source>
</evidence>
<keyword evidence="3" id="KW-1185">Reference proteome</keyword>
<dbReference type="STRING" id="29170.A0A368GD14"/>
<dbReference type="Pfam" id="PF10321">
    <property type="entry name" value="7TM_GPCR_Srt"/>
    <property type="match status" value="2"/>
</dbReference>
<reference evidence="2 3" key="1">
    <citation type="submission" date="2014-10" db="EMBL/GenBank/DDBJ databases">
        <title>Draft genome of the hookworm Ancylostoma caninum.</title>
        <authorList>
            <person name="Mitreva M."/>
        </authorList>
    </citation>
    <scope>NUCLEOTIDE SEQUENCE [LARGE SCALE GENOMIC DNA]</scope>
    <source>
        <strain evidence="2 3">Baltimore</strain>
    </source>
</reference>
<keyword evidence="1" id="KW-0812">Transmembrane</keyword>
<comment type="caution">
    <text evidence="2">The sequence shown here is derived from an EMBL/GenBank/DDBJ whole genome shotgun (WGS) entry which is preliminary data.</text>
</comment>
<dbReference type="PANTHER" id="PTHR23021:SF11">
    <property type="entry name" value="SERPENTINE RECEPTOR, CLASS T"/>
    <property type="match status" value="1"/>
</dbReference>
<dbReference type="OrthoDB" id="5873245at2759"/>
<feature type="transmembrane region" description="Helical" evidence="1">
    <location>
        <begin position="246"/>
        <end position="267"/>
    </location>
</feature>
<name>A0A368GD14_ANCCA</name>
<feature type="transmembrane region" description="Helical" evidence="1">
    <location>
        <begin position="208"/>
        <end position="225"/>
    </location>
</feature>
<protein>
    <recommendedName>
        <fullName evidence="4">7TM GPCR serpentine receptor class x (Srx) domain-containing protein</fullName>
    </recommendedName>
</protein>
<accession>A0A368GD14</accession>
<feature type="transmembrane region" description="Helical" evidence="1">
    <location>
        <begin position="21"/>
        <end position="40"/>
    </location>
</feature>
<organism evidence="2 3">
    <name type="scientific">Ancylostoma caninum</name>
    <name type="common">Dog hookworm</name>
    <dbReference type="NCBI Taxonomy" id="29170"/>
    <lineage>
        <taxon>Eukaryota</taxon>
        <taxon>Metazoa</taxon>
        <taxon>Ecdysozoa</taxon>
        <taxon>Nematoda</taxon>
        <taxon>Chromadorea</taxon>
        <taxon>Rhabditida</taxon>
        <taxon>Rhabditina</taxon>
        <taxon>Rhabditomorpha</taxon>
        <taxon>Strongyloidea</taxon>
        <taxon>Ancylostomatidae</taxon>
        <taxon>Ancylostomatinae</taxon>
        <taxon>Ancylostoma</taxon>
    </lineage>
</organism>